<keyword evidence="1" id="KW-0805">Transcription regulation</keyword>
<feature type="domain" description="HTH tetR-type" evidence="5">
    <location>
        <begin position="9"/>
        <end position="69"/>
    </location>
</feature>
<reference evidence="6" key="1">
    <citation type="journal article" date="2023" name="Int. J. Syst. Evol. Microbiol.">
        <title>&lt;i&gt;Holtiella tumoricola&lt;/i&gt; gen. nov. sp. nov., isolated from a human clinical sample.</title>
        <authorList>
            <person name="Allen-Vercoe E."/>
            <person name="Daigneault M.C."/>
            <person name="Vancuren S.J."/>
            <person name="Cochrane K."/>
            <person name="O'Neal L.L."/>
            <person name="Sankaranarayanan K."/>
            <person name="Lawson P.A."/>
        </authorList>
    </citation>
    <scope>NUCLEOTIDE SEQUENCE</scope>
    <source>
        <strain evidence="6">CC70A</strain>
    </source>
</reference>
<dbReference type="SUPFAM" id="SSF46689">
    <property type="entry name" value="Homeodomain-like"/>
    <property type="match status" value="1"/>
</dbReference>
<keyword evidence="7" id="KW-1185">Reference proteome</keyword>
<dbReference type="GO" id="GO:0003677">
    <property type="term" value="F:DNA binding"/>
    <property type="evidence" value="ECO:0007669"/>
    <property type="project" value="UniProtKB-UniRule"/>
</dbReference>
<gene>
    <name evidence="6" type="ORF">PBV87_15960</name>
</gene>
<dbReference type="Pfam" id="PF13305">
    <property type="entry name" value="TetR_C_33"/>
    <property type="match status" value="1"/>
</dbReference>
<dbReference type="PRINTS" id="PR00455">
    <property type="entry name" value="HTHTETR"/>
</dbReference>
<comment type="caution">
    <text evidence="6">The sequence shown here is derived from an EMBL/GenBank/DDBJ whole genome shotgun (WGS) entry which is preliminary data.</text>
</comment>
<protein>
    <submittedName>
        <fullName evidence="6">TetR/AcrR family transcriptional regulator</fullName>
    </submittedName>
</protein>
<organism evidence="6 7">
    <name type="scientific">Holtiella tumoricola</name>
    <dbReference type="NCBI Taxonomy" id="3018743"/>
    <lineage>
        <taxon>Bacteria</taxon>
        <taxon>Bacillati</taxon>
        <taxon>Bacillota</taxon>
        <taxon>Clostridia</taxon>
        <taxon>Lachnospirales</taxon>
        <taxon>Cellulosilyticaceae</taxon>
        <taxon>Holtiella</taxon>
    </lineage>
</organism>
<evidence type="ECO:0000313" key="7">
    <source>
        <dbReference type="Proteomes" id="UP001169242"/>
    </source>
</evidence>
<dbReference type="InterPro" id="IPR001647">
    <property type="entry name" value="HTH_TetR"/>
</dbReference>
<dbReference type="Gene3D" id="1.10.357.10">
    <property type="entry name" value="Tetracycline Repressor, domain 2"/>
    <property type="match status" value="1"/>
</dbReference>
<evidence type="ECO:0000256" key="1">
    <source>
        <dbReference type="ARBA" id="ARBA00023015"/>
    </source>
</evidence>
<dbReference type="PANTHER" id="PTHR43479:SF20">
    <property type="entry name" value="HTH TETR-TYPE DOMAIN-CONTAINING PROTEIN"/>
    <property type="match status" value="1"/>
</dbReference>
<keyword evidence="3" id="KW-0804">Transcription</keyword>
<dbReference type="InterPro" id="IPR025996">
    <property type="entry name" value="MT1864/Rv1816-like_C"/>
</dbReference>
<dbReference type="InterPro" id="IPR036271">
    <property type="entry name" value="Tet_transcr_reg_TetR-rel_C_sf"/>
</dbReference>
<dbReference type="PANTHER" id="PTHR43479">
    <property type="entry name" value="ACREF/ENVCD OPERON REPRESSOR-RELATED"/>
    <property type="match status" value="1"/>
</dbReference>
<dbReference type="InterPro" id="IPR050624">
    <property type="entry name" value="HTH-type_Tx_Regulator"/>
</dbReference>
<dbReference type="Pfam" id="PF00440">
    <property type="entry name" value="TetR_N"/>
    <property type="match status" value="1"/>
</dbReference>
<feature type="DNA-binding region" description="H-T-H motif" evidence="4">
    <location>
        <begin position="32"/>
        <end position="51"/>
    </location>
</feature>
<dbReference type="RefSeq" id="WP_053985918.1">
    <property type="nucleotide sequence ID" value="NZ_JAQIFT010000058.1"/>
</dbReference>
<dbReference type="AlphaFoldDB" id="A0AA42DQ97"/>
<evidence type="ECO:0000256" key="4">
    <source>
        <dbReference type="PROSITE-ProRule" id="PRU00335"/>
    </source>
</evidence>
<dbReference type="PROSITE" id="PS50977">
    <property type="entry name" value="HTH_TETR_2"/>
    <property type="match status" value="1"/>
</dbReference>
<keyword evidence="2 4" id="KW-0238">DNA-binding</keyword>
<dbReference type="InterPro" id="IPR009057">
    <property type="entry name" value="Homeodomain-like_sf"/>
</dbReference>
<evidence type="ECO:0000256" key="2">
    <source>
        <dbReference type="ARBA" id="ARBA00023125"/>
    </source>
</evidence>
<name>A0AA42DQ97_9FIRM</name>
<evidence type="ECO:0000259" key="5">
    <source>
        <dbReference type="PROSITE" id="PS50977"/>
    </source>
</evidence>
<dbReference type="EMBL" id="JAQIFT010000058">
    <property type="protein sequence ID" value="MDA3732972.1"/>
    <property type="molecule type" value="Genomic_DNA"/>
</dbReference>
<evidence type="ECO:0000313" key="6">
    <source>
        <dbReference type="EMBL" id="MDA3732972.1"/>
    </source>
</evidence>
<sequence length="202" mass="22407">MTPSHVTDDSLRTKLIQTGLRLIATEGYNNLSLRKVAKLCEVSHNAPYKHFANKEELVQAIMQESAKEFQAALAPILTHYHDAPKEQIIELGVAYVTFMVANPDYLQFSFMNQSPIPICIESGMFHPCSNPSFNAFRSTALRYLETVGADLALYDTYVLSMWSLVHGLASLFASGSITSVEPAEVVARHTITTSLNTMFDSN</sequence>
<dbReference type="Proteomes" id="UP001169242">
    <property type="component" value="Unassembled WGS sequence"/>
</dbReference>
<evidence type="ECO:0000256" key="3">
    <source>
        <dbReference type="ARBA" id="ARBA00023163"/>
    </source>
</evidence>
<accession>A0AA42DQ97</accession>
<proteinExistence type="predicted"/>
<dbReference type="SUPFAM" id="SSF48498">
    <property type="entry name" value="Tetracyclin repressor-like, C-terminal domain"/>
    <property type="match status" value="1"/>
</dbReference>